<organism evidence="2">
    <name type="scientific">Rhizophora mucronata</name>
    <name type="common">Asiatic mangrove</name>
    <dbReference type="NCBI Taxonomy" id="61149"/>
    <lineage>
        <taxon>Eukaryota</taxon>
        <taxon>Viridiplantae</taxon>
        <taxon>Streptophyta</taxon>
        <taxon>Embryophyta</taxon>
        <taxon>Tracheophyta</taxon>
        <taxon>Spermatophyta</taxon>
        <taxon>Magnoliopsida</taxon>
        <taxon>eudicotyledons</taxon>
        <taxon>Gunneridae</taxon>
        <taxon>Pentapetalae</taxon>
        <taxon>rosids</taxon>
        <taxon>fabids</taxon>
        <taxon>Malpighiales</taxon>
        <taxon>Rhizophoraceae</taxon>
        <taxon>Rhizophora</taxon>
    </lineage>
</organism>
<name>A0A2P2LNZ6_RHIMU</name>
<protein>
    <submittedName>
        <fullName evidence="2">RING finger and transmembrane domain-containing protein 2-like</fullName>
    </submittedName>
</protein>
<accession>A0A2P2LNZ6</accession>
<dbReference type="AlphaFoldDB" id="A0A2P2LNZ6"/>
<feature type="transmembrane region" description="Helical" evidence="1">
    <location>
        <begin position="6"/>
        <end position="22"/>
    </location>
</feature>
<dbReference type="EMBL" id="GGEC01039213">
    <property type="protein sequence ID" value="MBX19697.1"/>
    <property type="molecule type" value="Transcribed_RNA"/>
</dbReference>
<reference evidence="2" key="1">
    <citation type="submission" date="2018-02" db="EMBL/GenBank/DDBJ databases">
        <title>Rhizophora mucronata_Transcriptome.</title>
        <authorList>
            <person name="Meera S.P."/>
            <person name="Sreeshan A."/>
            <person name="Augustine A."/>
        </authorList>
    </citation>
    <scope>NUCLEOTIDE SEQUENCE</scope>
    <source>
        <tissue evidence="2">Leaf</tissue>
    </source>
</reference>
<proteinExistence type="predicted"/>
<evidence type="ECO:0000313" key="2">
    <source>
        <dbReference type="EMBL" id="MBX19697.1"/>
    </source>
</evidence>
<keyword evidence="1" id="KW-1133">Transmembrane helix</keyword>
<keyword evidence="1 2" id="KW-0812">Transmembrane</keyword>
<sequence>MVNDTLVRQAAMVLKCFLLMYYKNIRGRNYRKQVRCFVVIIQGFIWACII</sequence>
<keyword evidence="1" id="KW-0472">Membrane</keyword>
<evidence type="ECO:0000256" key="1">
    <source>
        <dbReference type="SAM" id="Phobius"/>
    </source>
</evidence>